<feature type="region of interest" description="Disordered" evidence="1">
    <location>
        <begin position="1"/>
        <end position="53"/>
    </location>
</feature>
<feature type="region of interest" description="Disordered" evidence="1">
    <location>
        <begin position="99"/>
        <end position="127"/>
    </location>
</feature>
<name>A0A9K3LM10_9STRA</name>
<feature type="region of interest" description="Disordered" evidence="1">
    <location>
        <begin position="150"/>
        <end position="413"/>
    </location>
</feature>
<protein>
    <submittedName>
        <fullName evidence="2">Uncharacterized protein</fullName>
    </submittedName>
</protein>
<organism evidence="2 3">
    <name type="scientific">Nitzschia inconspicua</name>
    <dbReference type="NCBI Taxonomy" id="303405"/>
    <lineage>
        <taxon>Eukaryota</taxon>
        <taxon>Sar</taxon>
        <taxon>Stramenopiles</taxon>
        <taxon>Ochrophyta</taxon>
        <taxon>Bacillariophyta</taxon>
        <taxon>Bacillariophyceae</taxon>
        <taxon>Bacillariophycidae</taxon>
        <taxon>Bacillariales</taxon>
        <taxon>Bacillariaceae</taxon>
        <taxon>Nitzschia</taxon>
    </lineage>
</organism>
<dbReference type="AlphaFoldDB" id="A0A9K3LM10"/>
<evidence type="ECO:0000313" key="2">
    <source>
        <dbReference type="EMBL" id="KAG7364808.1"/>
    </source>
</evidence>
<accession>A0A9K3LM10</accession>
<dbReference type="EMBL" id="JAGRRH010000009">
    <property type="protein sequence ID" value="KAG7364808.1"/>
    <property type="molecule type" value="Genomic_DNA"/>
</dbReference>
<proteinExistence type="predicted"/>
<feature type="compositionally biased region" description="Polar residues" evidence="1">
    <location>
        <begin position="162"/>
        <end position="173"/>
    </location>
</feature>
<reference evidence="2" key="1">
    <citation type="journal article" date="2021" name="Sci. Rep.">
        <title>Diploid genomic architecture of Nitzschia inconspicua, an elite biomass production diatom.</title>
        <authorList>
            <person name="Oliver A."/>
            <person name="Podell S."/>
            <person name="Pinowska A."/>
            <person name="Traller J.C."/>
            <person name="Smith S.R."/>
            <person name="McClure R."/>
            <person name="Beliaev A."/>
            <person name="Bohutskyi P."/>
            <person name="Hill E.A."/>
            <person name="Rabines A."/>
            <person name="Zheng H."/>
            <person name="Allen L.Z."/>
            <person name="Kuo A."/>
            <person name="Grigoriev I.V."/>
            <person name="Allen A.E."/>
            <person name="Hazlebeck D."/>
            <person name="Allen E.E."/>
        </authorList>
    </citation>
    <scope>NUCLEOTIDE SEQUENCE</scope>
    <source>
        <strain evidence="2">Hildebrandi</strain>
    </source>
</reference>
<gene>
    <name evidence="2" type="ORF">IV203_038011</name>
</gene>
<reference evidence="2" key="2">
    <citation type="submission" date="2021-04" db="EMBL/GenBank/DDBJ databases">
        <authorList>
            <person name="Podell S."/>
        </authorList>
    </citation>
    <scope>NUCLEOTIDE SEQUENCE</scope>
    <source>
        <strain evidence="2">Hildebrandi</strain>
    </source>
</reference>
<comment type="caution">
    <text evidence="2">The sequence shown here is derived from an EMBL/GenBank/DDBJ whole genome shotgun (WGS) entry which is preliminary data.</text>
</comment>
<evidence type="ECO:0000313" key="3">
    <source>
        <dbReference type="Proteomes" id="UP000693970"/>
    </source>
</evidence>
<feature type="compositionally biased region" description="Low complexity" evidence="1">
    <location>
        <begin position="21"/>
        <end position="31"/>
    </location>
</feature>
<keyword evidence="3" id="KW-1185">Reference proteome</keyword>
<evidence type="ECO:0000256" key="1">
    <source>
        <dbReference type="SAM" id="MobiDB-lite"/>
    </source>
</evidence>
<dbReference type="Proteomes" id="UP000693970">
    <property type="component" value="Unassembled WGS sequence"/>
</dbReference>
<feature type="compositionally biased region" description="Polar residues" evidence="1">
    <location>
        <begin position="355"/>
        <end position="372"/>
    </location>
</feature>
<sequence length="432" mass="46639">MSPKHDNGAWPPLDDERFDDQSSSNNNTNDNHPARPASPELLEDESASETSSQIIKDGNAVILKEFEATNISRQYSKIQSKRSKYSTEAASVLTLDGVDWSGFSGAAHHPAEGRPRSKKRSQNVGKDEILELCSNKDSRVYESTMRLVQRKLSLEVGGTKKPPSSSRQNSPGKYQSRRASFKCQLTPAPTSPVTGRNGGGTTSLNDARTASRPRACSRDKQSGGTSRSRRSGERLGGENSTHVVGIRSRRTTRNQAVAGEGEDGPNIEGTEGHHDDAVGVRPRRSSARRGESHGKVNSESPTRGSKNRVSRSERRLTSSSSSGSKPRKERSLSSSGVARTSRAPRSERKPRKHNSTGIIDSTRTAGRTSGRSMSPKDRARGKGLAAASATTLEVGTRPKSTRMRHGSNGGLNNVKEFAGNELIATGKGSLRW</sequence>